<protein>
    <recommendedName>
        <fullName evidence="3">Fimbrial biogenesis outer membrane usher protein</fullName>
    </recommendedName>
</protein>
<accession>A0A419RTU1</accession>
<evidence type="ECO:0000313" key="2">
    <source>
        <dbReference type="Proteomes" id="UP000285232"/>
    </source>
</evidence>
<name>A0A419RTU1_9SPHN</name>
<proteinExistence type="predicted"/>
<dbReference type="Proteomes" id="UP000285232">
    <property type="component" value="Unassembled WGS sequence"/>
</dbReference>
<dbReference type="RefSeq" id="WP_120048206.1">
    <property type="nucleotide sequence ID" value="NZ_RAHX01000001.1"/>
</dbReference>
<dbReference type="EMBL" id="RAHX01000001">
    <property type="protein sequence ID" value="RJY09200.1"/>
    <property type="molecule type" value="Genomic_DNA"/>
</dbReference>
<dbReference type="GO" id="GO:0009279">
    <property type="term" value="C:cell outer membrane"/>
    <property type="evidence" value="ECO:0007669"/>
    <property type="project" value="TreeGrafter"/>
</dbReference>
<evidence type="ECO:0000313" key="1">
    <source>
        <dbReference type="EMBL" id="RJY09200.1"/>
    </source>
</evidence>
<dbReference type="Gene3D" id="2.60.40.3110">
    <property type="match status" value="1"/>
</dbReference>
<dbReference type="AlphaFoldDB" id="A0A419RTU1"/>
<keyword evidence="2" id="KW-1185">Reference proteome</keyword>
<dbReference type="PANTHER" id="PTHR30451:SF5">
    <property type="entry name" value="SLR0019 PROTEIN"/>
    <property type="match status" value="1"/>
</dbReference>
<comment type="caution">
    <text evidence="1">The sequence shown here is derived from an EMBL/GenBank/DDBJ whole genome shotgun (WGS) entry which is preliminary data.</text>
</comment>
<gene>
    <name evidence="1" type="ORF">D6201_07380</name>
</gene>
<dbReference type="Pfam" id="PF00577">
    <property type="entry name" value="Usher"/>
    <property type="match status" value="1"/>
</dbReference>
<dbReference type="PANTHER" id="PTHR30451">
    <property type="entry name" value="OUTER MEMBRANE USHER PROTEIN"/>
    <property type="match status" value="1"/>
</dbReference>
<reference evidence="1 2" key="1">
    <citation type="journal article" date="2017" name="Int. J. Syst. Evol. Microbiol.">
        <title>Erythrobacter aquimixticola sp. nov., isolated from the junction between the ocean and a freshwater spring.</title>
        <authorList>
            <person name="Park S."/>
            <person name="Jung Y.T."/>
            <person name="Choi S.J."/>
            <person name="Yoon J.H."/>
        </authorList>
    </citation>
    <scope>NUCLEOTIDE SEQUENCE [LARGE SCALE GENOMIC DNA]</scope>
    <source>
        <strain evidence="1 2">JSSK-14</strain>
    </source>
</reference>
<evidence type="ECO:0008006" key="3">
    <source>
        <dbReference type="Google" id="ProtNLM"/>
    </source>
</evidence>
<sequence length="850" mass="91983">MTVRGGQIRSQTSRLALAVAAVSAIAPHILGDSAKAQSIGSPVAAFAIPVHASGATDPSEAVGETGQSTTFTVPLIYGQRALGDVLVRVGRSNDVAIETETFLAEMALLLNDAGLARLRSLTAGYAYFEPERIASLGIDVRFDQRRIALVVGTIPGELRPVQSLGREGRSSIRPNLPVLEPEPFSAYLNIALNQDYQSDLDFAEPEVFLTGATRFNDFVLEYDGAFSDQFGEGHRFYRRGLRAVYDRPEKQQRFTAGDLRAVTLPILRTPFIGGISVEKGRRIFDPFLPVARLGGREIFLDNQSTVEVLLNGDVYQTFQLDPGRYDLSDLPVQTGANDIQLLIRDSAGRRQVIDYQFFYEPLDLPAGESEYSIAVGALARQLTFEPDYSDEFALSAFYRRGMSDSLVLGGGLQASEDVQVAAVTASFVPQIIPGSFDVEAAISNDGEETGTALRANYRFRSGNSFADSKQLTLSVDYESDGYRTLSDIIPIQFDLLTLSANYTHGIDERTFVNAGATYSRIGGDSGSRERTTVFADVVHRLNDRVRLTGGVEYGNSPFLDSDFGVRVGVVMDFGRSHRANVDYRSRTETLRATLSRGIEDEVGAFGYDVGFTDTDGQTSADASVSYIGNRFDARLFAVSSGRNFGEITERQTVRMQVGTSLAFAGGTFGIGRPINDAFAVLSPHPSLENIEVVSGRSLADNRYDARSGLLGGAVQGDLVSYSSQGIQFDAASEKIAIDIGDGVAQVEPPYRAGYAVTVGSPYFAVATGFLRAGEEPVALGVGTITSPDDPEFAPKAFFTNSAGRFAIIGLAPGEDYLITLQDGRQFAISMPDDTLELYRMGDIYVPAEEE</sequence>
<dbReference type="GO" id="GO:0009297">
    <property type="term" value="P:pilus assembly"/>
    <property type="evidence" value="ECO:0007669"/>
    <property type="project" value="InterPro"/>
</dbReference>
<dbReference type="InterPro" id="IPR000015">
    <property type="entry name" value="Fimb_usher"/>
</dbReference>
<dbReference type="SUPFAM" id="SSF56935">
    <property type="entry name" value="Porins"/>
    <property type="match status" value="1"/>
</dbReference>
<dbReference type="GO" id="GO:0015473">
    <property type="term" value="F:fimbrial usher porin activity"/>
    <property type="evidence" value="ECO:0007669"/>
    <property type="project" value="InterPro"/>
</dbReference>
<dbReference type="OrthoDB" id="499138at2"/>
<organism evidence="1 2">
    <name type="scientific">Aurantiacibacter aquimixticola</name>
    <dbReference type="NCBI Taxonomy" id="1958945"/>
    <lineage>
        <taxon>Bacteria</taxon>
        <taxon>Pseudomonadati</taxon>
        <taxon>Pseudomonadota</taxon>
        <taxon>Alphaproteobacteria</taxon>
        <taxon>Sphingomonadales</taxon>
        <taxon>Erythrobacteraceae</taxon>
        <taxon>Aurantiacibacter</taxon>
    </lineage>
</organism>